<dbReference type="InterPro" id="IPR006195">
    <property type="entry name" value="aa-tRNA-synth_II"/>
</dbReference>
<keyword evidence="9 11" id="KW-0648">Protein biosynthesis</keyword>
<dbReference type="GO" id="GO:0000049">
    <property type="term" value="F:tRNA binding"/>
    <property type="evidence" value="ECO:0007669"/>
    <property type="project" value="InterPro"/>
</dbReference>
<dbReference type="NCBIfam" id="TIGR00468">
    <property type="entry name" value="pheS"/>
    <property type="match status" value="1"/>
</dbReference>
<dbReference type="InterPro" id="IPR022917">
    <property type="entry name" value="Phe_tRNA_ligase_alpha_bac/arc"/>
</dbReference>
<evidence type="ECO:0000256" key="2">
    <source>
        <dbReference type="ARBA" id="ARBA00006703"/>
    </source>
</evidence>
<evidence type="ECO:0000256" key="7">
    <source>
        <dbReference type="ARBA" id="ARBA00022840"/>
    </source>
</evidence>
<keyword evidence="6 11" id="KW-0547">Nucleotide-binding</keyword>
<feature type="binding site" evidence="11">
    <location>
        <position position="355"/>
    </location>
    <ligand>
        <name>L-phenylalanine</name>
        <dbReference type="ChEBI" id="CHEBI:58095"/>
    </ligand>
</feature>
<comment type="cofactor">
    <cofactor evidence="11">
        <name>Mg(2+)</name>
        <dbReference type="ChEBI" id="CHEBI:18420"/>
    </cofactor>
    <text evidence="11">Binds 2 magnesium ions per tetramer.</text>
</comment>
<dbReference type="EC" id="6.1.1.20" evidence="11"/>
<gene>
    <name evidence="11 13" type="primary">pheS</name>
    <name evidence="13" type="ORF">MBORA_09030</name>
</gene>
<comment type="caution">
    <text evidence="11">Lacks conserved residue(s) required for the propagation of feature annotation.</text>
</comment>
<evidence type="ECO:0000256" key="8">
    <source>
        <dbReference type="ARBA" id="ARBA00022842"/>
    </source>
</evidence>
<dbReference type="Gene3D" id="3.30.930.10">
    <property type="entry name" value="Bira Bifunctional Protein, Domain 2"/>
    <property type="match status" value="1"/>
</dbReference>
<reference evidence="14" key="1">
    <citation type="journal article" date="2016" name="Genome Announc.">
        <title>Draft Genome Sequences of Methanobrevibacter curvatus DSM11111, Methanobrevibacter cuticularis DSM11139, Methanobrevibacter filiformis DSM11501, and Methanobrevibacter oralis DSM7256.</title>
        <authorList>
            <person name="Poehlein A."/>
            <person name="Seedorf H."/>
        </authorList>
    </citation>
    <scope>NUCLEOTIDE SEQUENCE [LARGE SCALE GENOMIC DNA]</scope>
    <source>
        <strain evidence="14">DSM 7256 / JCM 30027 / ZR</strain>
    </source>
</reference>
<dbReference type="PANTHER" id="PTHR11538">
    <property type="entry name" value="PHENYLALANYL-TRNA SYNTHETASE"/>
    <property type="match status" value="1"/>
</dbReference>
<evidence type="ECO:0000256" key="1">
    <source>
        <dbReference type="ARBA" id="ARBA00004496"/>
    </source>
</evidence>
<dbReference type="SUPFAM" id="SSF55681">
    <property type="entry name" value="Class II aaRS and biotin synthetases"/>
    <property type="match status" value="1"/>
</dbReference>
<evidence type="ECO:0000256" key="5">
    <source>
        <dbReference type="ARBA" id="ARBA00022723"/>
    </source>
</evidence>
<dbReference type="GO" id="GO:0004826">
    <property type="term" value="F:phenylalanine-tRNA ligase activity"/>
    <property type="evidence" value="ECO:0007669"/>
    <property type="project" value="UniProtKB-UniRule"/>
</dbReference>
<organism evidence="13 14">
    <name type="scientific">Methanobrevibacter oralis</name>
    <dbReference type="NCBI Taxonomy" id="66851"/>
    <lineage>
        <taxon>Archaea</taxon>
        <taxon>Methanobacteriati</taxon>
        <taxon>Methanobacteriota</taxon>
        <taxon>Methanomada group</taxon>
        <taxon>Methanobacteria</taxon>
        <taxon>Methanobacteriales</taxon>
        <taxon>Methanobacteriaceae</taxon>
        <taxon>Methanobrevibacter</taxon>
    </lineage>
</organism>
<accession>A0A166B8A6</accession>
<evidence type="ECO:0000256" key="9">
    <source>
        <dbReference type="ARBA" id="ARBA00022917"/>
    </source>
</evidence>
<dbReference type="SUPFAM" id="SSF46785">
    <property type="entry name" value="Winged helix' DNA-binding domain"/>
    <property type="match status" value="1"/>
</dbReference>
<evidence type="ECO:0000256" key="6">
    <source>
        <dbReference type="ARBA" id="ARBA00022741"/>
    </source>
</evidence>
<proteinExistence type="inferred from homology"/>
<dbReference type="InterPro" id="IPR036388">
    <property type="entry name" value="WH-like_DNA-bd_sf"/>
</dbReference>
<evidence type="ECO:0000256" key="4">
    <source>
        <dbReference type="ARBA" id="ARBA00022598"/>
    </source>
</evidence>
<name>A0A166B8A6_METOA</name>
<dbReference type="PATRIC" id="fig|66851.6.peg.994"/>
<dbReference type="InterPro" id="IPR045864">
    <property type="entry name" value="aa-tRNA-synth_II/BPL/LPL"/>
</dbReference>
<evidence type="ECO:0000256" key="11">
    <source>
        <dbReference type="HAMAP-Rule" id="MF_00282"/>
    </source>
</evidence>
<protein>
    <recommendedName>
        <fullName evidence="11">Phenylalanine--tRNA ligase alpha subunit</fullName>
        <ecNumber evidence="11">6.1.1.20</ecNumber>
    </recommendedName>
    <alternativeName>
        <fullName evidence="11">Phenylalanyl-tRNA synthetase alpha subunit</fullName>
        <shortName evidence="11">PheRS</shortName>
    </alternativeName>
</protein>
<evidence type="ECO:0000313" key="14">
    <source>
        <dbReference type="Proteomes" id="UP000077428"/>
    </source>
</evidence>
<comment type="similarity">
    <text evidence="2 11">Belongs to the class-II aminoacyl-tRNA synthetase family. Phe-tRNA synthetase alpha subunit type 2 subfamily.</text>
</comment>
<feature type="binding site" evidence="11">
    <location>
        <position position="432"/>
    </location>
    <ligand>
        <name>L-phenylalanine</name>
        <dbReference type="ChEBI" id="CHEBI:58095"/>
    </ligand>
</feature>
<keyword evidence="4 11" id="KW-0436">Ligase</keyword>
<evidence type="ECO:0000313" key="13">
    <source>
        <dbReference type="EMBL" id="KZX13002.1"/>
    </source>
</evidence>
<dbReference type="RefSeq" id="WP_063720299.1">
    <property type="nucleotide sequence ID" value="NZ_LT985084.1"/>
</dbReference>
<evidence type="ECO:0000259" key="12">
    <source>
        <dbReference type="PROSITE" id="PS50862"/>
    </source>
</evidence>
<comment type="subunit">
    <text evidence="11">Tetramer of two alpha and two beta subunits.</text>
</comment>
<dbReference type="PANTHER" id="PTHR11538:SF40">
    <property type="entry name" value="PHENYLALANINE--TRNA LIGASE ALPHA SUBUNIT"/>
    <property type="match status" value="1"/>
</dbReference>
<dbReference type="PROSITE" id="PS50862">
    <property type="entry name" value="AA_TRNA_LIGASE_II"/>
    <property type="match status" value="1"/>
</dbReference>
<dbReference type="STRING" id="66851.MBORA_09030"/>
<dbReference type="HAMAP" id="MF_00282">
    <property type="entry name" value="Phe_tRNA_synth_alpha2"/>
    <property type="match status" value="1"/>
</dbReference>
<comment type="catalytic activity">
    <reaction evidence="11">
        <text>tRNA(Phe) + L-phenylalanine + ATP = L-phenylalanyl-tRNA(Phe) + AMP + diphosphate + H(+)</text>
        <dbReference type="Rhea" id="RHEA:19413"/>
        <dbReference type="Rhea" id="RHEA-COMP:9668"/>
        <dbReference type="Rhea" id="RHEA-COMP:9699"/>
        <dbReference type="ChEBI" id="CHEBI:15378"/>
        <dbReference type="ChEBI" id="CHEBI:30616"/>
        <dbReference type="ChEBI" id="CHEBI:33019"/>
        <dbReference type="ChEBI" id="CHEBI:58095"/>
        <dbReference type="ChEBI" id="CHEBI:78442"/>
        <dbReference type="ChEBI" id="CHEBI:78531"/>
        <dbReference type="ChEBI" id="CHEBI:456215"/>
        <dbReference type="EC" id="6.1.1.20"/>
    </reaction>
</comment>
<keyword evidence="7 11" id="KW-0067">ATP-binding</keyword>
<dbReference type="InterPro" id="IPR004529">
    <property type="entry name" value="Phe-tRNA-synth_IIc_asu"/>
</dbReference>
<dbReference type="CDD" id="cd00496">
    <property type="entry name" value="PheRS_alpha_core"/>
    <property type="match status" value="1"/>
</dbReference>
<dbReference type="GO" id="GO:0006432">
    <property type="term" value="P:phenylalanyl-tRNA aminoacylation"/>
    <property type="evidence" value="ECO:0007669"/>
    <property type="project" value="UniProtKB-UniRule"/>
</dbReference>
<dbReference type="EMBL" id="LWMU01000059">
    <property type="protein sequence ID" value="KZX13002.1"/>
    <property type="molecule type" value="Genomic_DNA"/>
</dbReference>
<keyword evidence="3 11" id="KW-0963">Cytoplasm</keyword>
<feature type="domain" description="Aminoacyl-transfer RNA synthetases class-II family profile" evidence="12">
    <location>
        <begin position="256"/>
        <end position="507"/>
    </location>
</feature>
<comment type="caution">
    <text evidence="13">The sequence shown here is derived from an EMBL/GenBank/DDBJ whole genome shotgun (WGS) entry which is preliminary data.</text>
</comment>
<dbReference type="Proteomes" id="UP000077428">
    <property type="component" value="Unassembled WGS sequence"/>
</dbReference>
<dbReference type="AlphaFoldDB" id="A0A166B8A6"/>
<dbReference type="Gene3D" id="1.10.10.10">
    <property type="entry name" value="Winged helix-like DNA-binding domain superfamily/Winged helix DNA-binding domain"/>
    <property type="match status" value="1"/>
</dbReference>
<dbReference type="GO" id="GO:0005524">
    <property type="term" value="F:ATP binding"/>
    <property type="evidence" value="ECO:0007669"/>
    <property type="project" value="UniProtKB-UniRule"/>
</dbReference>
<evidence type="ECO:0000256" key="3">
    <source>
        <dbReference type="ARBA" id="ARBA00022490"/>
    </source>
</evidence>
<feature type="binding site" evidence="11">
    <location>
        <begin position="393"/>
        <end position="395"/>
    </location>
    <ligand>
        <name>L-phenylalanine</name>
        <dbReference type="ChEBI" id="CHEBI:58095"/>
    </ligand>
</feature>
<dbReference type="InterPro" id="IPR036390">
    <property type="entry name" value="WH_DNA-bd_sf"/>
</dbReference>
<comment type="subcellular location">
    <subcellularLocation>
        <location evidence="1 11">Cytoplasm</location>
    </subcellularLocation>
</comment>
<dbReference type="GO" id="GO:0005737">
    <property type="term" value="C:cytoplasm"/>
    <property type="evidence" value="ECO:0007669"/>
    <property type="project" value="UniProtKB-SubCell"/>
</dbReference>
<dbReference type="OrthoDB" id="372178at2157"/>
<dbReference type="InterPro" id="IPR019707">
    <property type="entry name" value="DUF2582"/>
</dbReference>
<evidence type="ECO:0000256" key="10">
    <source>
        <dbReference type="ARBA" id="ARBA00023146"/>
    </source>
</evidence>
<dbReference type="NCBIfam" id="NF003210">
    <property type="entry name" value="PRK04172.1"/>
    <property type="match status" value="1"/>
</dbReference>
<sequence>MSEDVKKTINELHIYEKRLLKELESNINSTPEDIAKKTGMDIKSVMSAAGSLASKDIIEVKKDVDEIISLTDNGIKYADRGLPERKILGVLVEKQHLAMKELADAANLDKKETNIAIGWLVRKNWAKIDKGIVSITDFGRDFSGKLGDDEELLNHLKDKKNQIKDELSADLLDGFKKLNDRKNILNIKKNTSHSFKILEKGEAILNEGFTIQKQATQLTHQQLKDGEWKNLQYRPYDITAEAPIVFPGKKHPLRIIIDEIREIFFNLGFDEDNGDILESAFWNFDSLFQPQDHAAREMQDTFYVKNPLTCDLPDSEVVELTSQVHEDGGDTGSTGWQYDWDENIARQSVLRTHTTGISTKHLFTHEPPMKMFSVGRVFRRETFDYKHLPEFHQVEGLVCGEDVSYRNLLGILKEFYKQLGFEVRFRPAYFPYTYLSTECEVYLEDKQSWIELGGSGMFRPEVLKPLGINQPALAFGLGIERLAMIRYDVSDIRMLYKSDIKWLRELPLNEGVQL</sequence>
<keyword evidence="10 11" id="KW-0030">Aminoacyl-tRNA synthetase</keyword>
<dbReference type="InterPro" id="IPR002319">
    <property type="entry name" value="Phenylalanyl-tRNA_Synthase"/>
</dbReference>
<dbReference type="GO" id="GO:0000287">
    <property type="term" value="F:magnesium ion binding"/>
    <property type="evidence" value="ECO:0007669"/>
    <property type="project" value="UniProtKB-UniRule"/>
</dbReference>
<keyword evidence="8 11" id="KW-0460">Magnesium</keyword>
<keyword evidence="14" id="KW-1185">Reference proteome</keyword>
<dbReference type="Pfam" id="PF01409">
    <property type="entry name" value="tRNA-synt_2d"/>
    <property type="match status" value="1"/>
</dbReference>
<keyword evidence="5 11" id="KW-0479">Metal-binding</keyword>
<feature type="binding site" evidence="11">
    <location>
        <position position="458"/>
    </location>
    <ligand>
        <name>L-phenylalanine</name>
        <dbReference type="ChEBI" id="CHEBI:58095"/>
    </ligand>
</feature>
<dbReference type="Pfam" id="PF10771">
    <property type="entry name" value="DUF2582"/>
    <property type="match status" value="1"/>
</dbReference>